<evidence type="ECO:0000313" key="2">
    <source>
        <dbReference type="EMBL" id="QDT72516.1"/>
    </source>
</evidence>
<evidence type="ECO:0000313" key="3">
    <source>
        <dbReference type="Proteomes" id="UP000317909"/>
    </source>
</evidence>
<evidence type="ECO:0000256" key="1">
    <source>
        <dbReference type="SAM" id="MobiDB-lite"/>
    </source>
</evidence>
<dbReference type="EMBL" id="CP036339">
    <property type="protein sequence ID" value="QDT72516.1"/>
    <property type="molecule type" value="Genomic_DNA"/>
</dbReference>
<reference evidence="2 3" key="1">
    <citation type="submission" date="2019-02" db="EMBL/GenBank/DDBJ databases">
        <title>Deep-cultivation of Planctomycetes and their phenomic and genomic characterization uncovers novel biology.</title>
        <authorList>
            <person name="Wiegand S."/>
            <person name="Jogler M."/>
            <person name="Boedeker C."/>
            <person name="Pinto D."/>
            <person name="Vollmers J."/>
            <person name="Rivas-Marin E."/>
            <person name="Kohn T."/>
            <person name="Peeters S.H."/>
            <person name="Heuer A."/>
            <person name="Rast P."/>
            <person name="Oberbeckmann S."/>
            <person name="Bunk B."/>
            <person name="Jeske O."/>
            <person name="Meyerdierks A."/>
            <person name="Storesund J.E."/>
            <person name="Kallscheuer N."/>
            <person name="Luecker S."/>
            <person name="Lage O.M."/>
            <person name="Pohl T."/>
            <person name="Merkel B.J."/>
            <person name="Hornburger P."/>
            <person name="Mueller R.-W."/>
            <person name="Bruemmer F."/>
            <person name="Labrenz M."/>
            <person name="Spormann A.M."/>
            <person name="Op den Camp H."/>
            <person name="Overmann J."/>
            <person name="Amann R."/>
            <person name="Jetten M.S.M."/>
            <person name="Mascher T."/>
            <person name="Medema M.H."/>
            <person name="Devos D.P."/>
            <person name="Kaster A.-K."/>
            <person name="Ovreas L."/>
            <person name="Rohde M."/>
            <person name="Galperin M.Y."/>
            <person name="Jogler C."/>
        </authorList>
    </citation>
    <scope>NUCLEOTIDE SEQUENCE [LARGE SCALE GENOMIC DNA]</scope>
    <source>
        <strain evidence="2 3">I41</strain>
    </source>
</reference>
<name>A0A517TVX5_9BACT</name>
<feature type="region of interest" description="Disordered" evidence="1">
    <location>
        <begin position="155"/>
        <end position="185"/>
    </location>
</feature>
<dbReference type="RefSeq" id="WP_145432075.1">
    <property type="nucleotide sequence ID" value="NZ_CP036339.1"/>
</dbReference>
<dbReference type="KEGG" id="llh:I41_16960"/>
<organism evidence="2 3">
    <name type="scientific">Lacipirellula limnantheis</name>
    <dbReference type="NCBI Taxonomy" id="2528024"/>
    <lineage>
        <taxon>Bacteria</taxon>
        <taxon>Pseudomonadati</taxon>
        <taxon>Planctomycetota</taxon>
        <taxon>Planctomycetia</taxon>
        <taxon>Pirellulales</taxon>
        <taxon>Lacipirellulaceae</taxon>
        <taxon>Lacipirellula</taxon>
    </lineage>
</organism>
<sequence>MEFYVATCRGRTKGNQRIMKHDETFVIVPSRGDDDATKYDFYVSHAPTRFAIVADQGLLQDCAKCPKALEAVPLPERASQFASTPIVEPEESFTRREEDIAIAAELLQAGLVNEREIVAAVSDWSIHGSVSLTDHLEKRQLLRAEQIDALRQRAVGAAERPRAARPTSLIAEGASRSHSISRYKT</sequence>
<dbReference type="AlphaFoldDB" id="A0A517TVX5"/>
<gene>
    <name evidence="2" type="ORF">I41_16960</name>
</gene>
<accession>A0A517TVX5</accession>
<protein>
    <submittedName>
        <fullName evidence="2">Uncharacterized protein</fullName>
    </submittedName>
</protein>
<keyword evidence="3" id="KW-1185">Reference proteome</keyword>
<proteinExistence type="predicted"/>
<dbReference type="Proteomes" id="UP000317909">
    <property type="component" value="Chromosome"/>
</dbReference>